<keyword evidence="5" id="KW-0560">Oxidoreductase</keyword>
<feature type="domain" description="FAD dependent oxidoreductase" evidence="7">
    <location>
        <begin position="7"/>
        <end position="441"/>
    </location>
</feature>
<evidence type="ECO:0000259" key="7">
    <source>
        <dbReference type="Pfam" id="PF01266"/>
    </source>
</evidence>
<evidence type="ECO:0000313" key="9">
    <source>
        <dbReference type="Proteomes" id="UP001152646"/>
    </source>
</evidence>
<dbReference type="GO" id="GO:0008115">
    <property type="term" value="F:sarcosine oxidase activity"/>
    <property type="evidence" value="ECO:0007669"/>
    <property type="project" value="TreeGrafter"/>
</dbReference>
<evidence type="ECO:0000256" key="5">
    <source>
        <dbReference type="ARBA" id="ARBA00023002"/>
    </source>
</evidence>
<dbReference type="EMBL" id="CAJVPA010000166">
    <property type="protein sequence ID" value="CAG8365934.1"/>
    <property type="molecule type" value="Genomic_DNA"/>
</dbReference>
<accession>A0A9W4J134</accession>
<sequence length="533" mass="59569">MSTPDSRVIIVGGGVFGLSTALWLARGGYKDVTIFDRCNFDTNFYNPADGCDGASADINKIFRATYGSQKHSQDLALEARDIWLEWNRVIRESQPSDLPQPLSPEDELLTLCGVYHLADGPNMIPRYVENLRVMEDTAPSFRDLQFIKNNGDDEKRASARGAEWGRKYHLFDQFKDGATNGFLDAGSGITLADKACVYARHLCQKAGVKFVLGCPNGELEQLVVERSGNKKQVKGIKTRDGLTHFSDLVVLACGPWTSTVLPEAHRSVEATMGTVMFIDIPEDRKDLREKFHPDNSPVWRFIQGEGEGRRISRHAGREAEIRIPRTKGDYHPHDVIEFCSSKGSLLTVKFTNFQDHPNEKGTRISTPRTKYSAEPIHTVPLYGLELMKKVIGGLFPELADIGFTDSRFVIDFVPGFSDSLFICTGGSGHGFKFLPILGKYVKNQLERTPDQFTSIWKWRTVQEGEPCNGLEEGEAGPREMSKLRLAQRKCVYRPSSRKTDRVSAAADFVFSSKGSTHLSHRLSNIGVKEKSQL</sequence>
<reference evidence="8" key="1">
    <citation type="submission" date="2021-07" db="EMBL/GenBank/DDBJ databases">
        <authorList>
            <person name="Branca A.L. A."/>
        </authorList>
    </citation>
    <scope>NUCLEOTIDE SEQUENCE</scope>
</reference>
<comment type="similarity">
    <text evidence="2">Belongs to the MSOX/MTOX family.</text>
</comment>
<name>A0A9W4J134_9EURO</name>
<dbReference type="OrthoDB" id="2219495at2759"/>
<gene>
    <name evidence="8" type="ORF">PSALAMII_LOCUS4391</name>
</gene>
<organism evidence="8 9">
    <name type="scientific">Penicillium salamii</name>
    <dbReference type="NCBI Taxonomy" id="1612424"/>
    <lineage>
        <taxon>Eukaryota</taxon>
        <taxon>Fungi</taxon>
        <taxon>Dikarya</taxon>
        <taxon>Ascomycota</taxon>
        <taxon>Pezizomycotina</taxon>
        <taxon>Eurotiomycetes</taxon>
        <taxon>Eurotiomycetidae</taxon>
        <taxon>Eurotiales</taxon>
        <taxon>Aspergillaceae</taxon>
        <taxon>Penicillium</taxon>
    </lineage>
</organism>
<evidence type="ECO:0000256" key="4">
    <source>
        <dbReference type="ARBA" id="ARBA00022827"/>
    </source>
</evidence>
<dbReference type="Proteomes" id="UP001152646">
    <property type="component" value="Unassembled WGS sequence"/>
</dbReference>
<feature type="transmembrane region" description="Helical" evidence="6">
    <location>
        <begin position="6"/>
        <end position="25"/>
    </location>
</feature>
<dbReference type="AlphaFoldDB" id="A0A9W4J134"/>
<dbReference type="Gene3D" id="3.50.50.60">
    <property type="entry name" value="FAD/NAD(P)-binding domain"/>
    <property type="match status" value="1"/>
</dbReference>
<comment type="cofactor">
    <cofactor evidence="1">
        <name>FAD</name>
        <dbReference type="ChEBI" id="CHEBI:57692"/>
    </cofactor>
</comment>
<evidence type="ECO:0000313" key="8">
    <source>
        <dbReference type="EMBL" id="CAG8365934.1"/>
    </source>
</evidence>
<dbReference type="PANTHER" id="PTHR10961">
    <property type="entry name" value="PEROXISOMAL SARCOSINE OXIDASE"/>
    <property type="match status" value="1"/>
</dbReference>
<evidence type="ECO:0000256" key="6">
    <source>
        <dbReference type="SAM" id="Phobius"/>
    </source>
</evidence>
<dbReference type="InterPro" id="IPR036188">
    <property type="entry name" value="FAD/NAD-bd_sf"/>
</dbReference>
<evidence type="ECO:0000256" key="2">
    <source>
        <dbReference type="ARBA" id="ARBA00010989"/>
    </source>
</evidence>
<keyword evidence="3" id="KW-0285">Flavoprotein</keyword>
<dbReference type="InterPro" id="IPR045170">
    <property type="entry name" value="MTOX"/>
</dbReference>
<keyword evidence="6" id="KW-0812">Transmembrane</keyword>
<evidence type="ECO:0000256" key="1">
    <source>
        <dbReference type="ARBA" id="ARBA00001974"/>
    </source>
</evidence>
<protein>
    <recommendedName>
        <fullName evidence="7">FAD dependent oxidoreductase domain-containing protein</fullName>
    </recommendedName>
</protein>
<dbReference type="PANTHER" id="PTHR10961:SF15">
    <property type="entry name" value="FAD DEPENDENT OXIDOREDUCTASE DOMAIN-CONTAINING PROTEIN"/>
    <property type="match status" value="1"/>
</dbReference>
<keyword evidence="6" id="KW-1133">Transmembrane helix</keyword>
<dbReference type="Gene3D" id="3.30.9.10">
    <property type="entry name" value="D-Amino Acid Oxidase, subunit A, domain 2"/>
    <property type="match status" value="1"/>
</dbReference>
<dbReference type="GO" id="GO:0050660">
    <property type="term" value="F:flavin adenine dinucleotide binding"/>
    <property type="evidence" value="ECO:0007669"/>
    <property type="project" value="InterPro"/>
</dbReference>
<dbReference type="InterPro" id="IPR006076">
    <property type="entry name" value="FAD-dep_OxRdtase"/>
</dbReference>
<dbReference type="Pfam" id="PF01266">
    <property type="entry name" value="DAO"/>
    <property type="match status" value="1"/>
</dbReference>
<comment type="caution">
    <text evidence="8">The sequence shown here is derived from an EMBL/GenBank/DDBJ whole genome shotgun (WGS) entry which is preliminary data.</text>
</comment>
<proteinExistence type="inferred from homology"/>
<evidence type="ECO:0000256" key="3">
    <source>
        <dbReference type="ARBA" id="ARBA00022630"/>
    </source>
</evidence>
<keyword evidence="4" id="KW-0274">FAD</keyword>
<dbReference type="SUPFAM" id="SSF51905">
    <property type="entry name" value="FAD/NAD(P)-binding domain"/>
    <property type="match status" value="1"/>
</dbReference>
<keyword evidence="6" id="KW-0472">Membrane</keyword>